<dbReference type="AlphaFoldDB" id="A0A914QL84"/>
<dbReference type="Proteomes" id="UP000887578">
    <property type="component" value="Unplaced"/>
</dbReference>
<name>A0A914QL84_9BILA</name>
<dbReference type="WBParaSite" id="PDA_v2.g4406.t1">
    <property type="protein sequence ID" value="PDA_v2.g4406.t1"/>
    <property type="gene ID" value="PDA_v2.g4406"/>
</dbReference>
<accession>A0A914QL84</accession>
<evidence type="ECO:0000313" key="2">
    <source>
        <dbReference type="WBParaSite" id="PDA_v2.g4406.t1"/>
    </source>
</evidence>
<sequence length="491" mass="56038">MPPMMGNPYLDEDRVPIHALFWNRVTNGLGVRMLQGIGKETGCFILSPGQSESIFEMFNAVLPRYKSAIFKVFDSQIADFPTNAKLCEKLHAKFDELNIPHCFITEEQANVTRMLGKAKADLNVSETFLSLRLDGETFMVTEYEYTETGSKKIGYKSVSLKSSGEVSALLEELLSKNVRYNFLSTLTRTNPWLKKIRKMFPESKLWILDLDLSEDGRDVVLEEMSQWMGDKSYTKYYVLPTTVRNLKIMNTAGESLIDVEVGEALPLTKSIVVPKSVDMVMIYQTDSKAPSVLIEKIEHKCHQTEIIVMIDTDNFATIEYIPVMVPKIGSLRKWLNDETTESKEPFIGFCDNFSVIAVHQNDEDGFKFVNEWNDIDGHTVVYLIKILSMPPDNITIDDRWGFNVTADDEHPVLLEFKAHDGKLTVAEPDFLMALLLKEHIKVIRNVMGEKPDKLGFCILDEKHKDEEKERIKNGLESARKKLKIQCHFADV</sequence>
<protein>
    <submittedName>
        <fullName evidence="2">Uncharacterized protein</fullName>
    </submittedName>
</protein>
<keyword evidence="1" id="KW-1185">Reference proteome</keyword>
<reference evidence="2" key="1">
    <citation type="submission" date="2022-11" db="UniProtKB">
        <authorList>
            <consortium name="WormBaseParasite"/>
        </authorList>
    </citation>
    <scope>IDENTIFICATION</scope>
</reference>
<proteinExistence type="predicted"/>
<organism evidence="1 2">
    <name type="scientific">Panagrolaimus davidi</name>
    <dbReference type="NCBI Taxonomy" id="227884"/>
    <lineage>
        <taxon>Eukaryota</taxon>
        <taxon>Metazoa</taxon>
        <taxon>Ecdysozoa</taxon>
        <taxon>Nematoda</taxon>
        <taxon>Chromadorea</taxon>
        <taxon>Rhabditida</taxon>
        <taxon>Tylenchina</taxon>
        <taxon>Panagrolaimomorpha</taxon>
        <taxon>Panagrolaimoidea</taxon>
        <taxon>Panagrolaimidae</taxon>
        <taxon>Panagrolaimus</taxon>
    </lineage>
</organism>
<evidence type="ECO:0000313" key="1">
    <source>
        <dbReference type="Proteomes" id="UP000887578"/>
    </source>
</evidence>